<accession>A0ABP9U3G6</accession>
<feature type="compositionally biased region" description="Low complexity" evidence="2">
    <location>
        <begin position="235"/>
        <end position="248"/>
    </location>
</feature>
<feature type="region of interest" description="Disordered" evidence="2">
    <location>
        <begin position="207"/>
        <end position="265"/>
    </location>
</feature>
<proteinExistence type="predicted"/>
<keyword evidence="4" id="KW-1185">Reference proteome</keyword>
<reference evidence="3 4" key="1">
    <citation type="submission" date="2024-02" db="EMBL/GenBank/DDBJ databases">
        <title>Characterization of antibiotic resistant novel bacterial strains and their environmental applications.</title>
        <authorList>
            <person name="Manzoor S."/>
            <person name="Abbas S."/>
            <person name="Arshad M."/>
            <person name="Li W.J."/>
            <person name="Ahmed I."/>
        </authorList>
    </citation>
    <scope>NUCLEOTIDE SEQUENCE [LARGE SCALE GENOMIC DNA]</scope>
    <source>
        <strain evidence="3 4">KACC 15558</strain>
    </source>
</reference>
<keyword evidence="1" id="KW-0143">Chaperone</keyword>
<sequence>MALVAGGAVLLGGDTVSIEVRVGTGCTLVVEDVGGTVAYPAGPARAALTGEGVSTWDVDIEVADGGRLIWETYPFVVATGARVRRSTRVRIGTESTVCLRETIVLGRTGETGGAMTSSTDVRDCAGAPVFVEDLAIDGSEPLPGVLGEASVLDTAMLFGRRSLTEDADSQILDLASPGAIARAVGTAAHASHVDAVWDDWTQSVLEPRGTQDDQVRPEAIDHGAVDRCIQTDGQSLSTPPSGSESTSPIQPPSDERPTAHEEARS</sequence>
<gene>
    <name evidence="3" type="ORF">KACC15558_31710</name>
</gene>
<feature type="compositionally biased region" description="Basic and acidic residues" evidence="2">
    <location>
        <begin position="253"/>
        <end position="265"/>
    </location>
</feature>
<evidence type="ECO:0000256" key="2">
    <source>
        <dbReference type="SAM" id="MobiDB-lite"/>
    </source>
</evidence>
<protein>
    <recommendedName>
        <fullName evidence="5">Urease accessory protein UreD</fullName>
    </recommendedName>
</protein>
<evidence type="ECO:0008006" key="5">
    <source>
        <dbReference type="Google" id="ProtNLM"/>
    </source>
</evidence>
<dbReference type="EMBL" id="BAABNP010000018">
    <property type="protein sequence ID" value="GAA5342130.1"/>
    <property type="molecule type" value="Genomic_DNA"/>
</dbReference>
<comment type="caution">
    <text evidence="3">The sequence shown here is derived from an EMBL/GenBank/DDBJ whole genome shotgun (WGS) entry which is preliminary data.</text>
</comment>
<dbReference type="Pfam" id="PF01774">
    <property type="entry name" value="UreD"/>
    <property type="match status" value="1"/>
</dbReference>
<name>A0ABP9U3G6_9MICO</name>
<feature type="compositionally biased region" description="Basic and acidic residues" evidence="2">
    <location>
        <begin position="209"/>
        <end position="225"/>
    </location>
</feature>
<evidence type="ECO:0000256" key="1">
    <source>
        <dbReference type="ARBA" id="ARBA00023186"/>
    </source>
</evidence>
<evidence type="ECO:0000313" key="3">
    <source>
        <dbReference type="EMBL" id="GAA5342130.1"/>
    </source>
</evidence>
<dbReference type="Proteomes" id="UP001498935">
    <property type="component" value="Unassembled WGS sequence"/>
</dbReference>
<organism evidence="3 4">
    <name type="scientific">Brevibacterium ammoniilyticum</name>
    <dbReference type="NCBI Taxonomy" id="1046555"/>
    <lineage>
        <taxon>Bacteria</taxon>
        <taxon>Bacillati</taxon>
        <taxon>Actinomycetota</taxon>
        <taxon>Actinomycetes</taxon>
        <taxon>Micrococcales</taxon>
        <taxon>Brevibacteriaceae</taxon>
        <taxon>Brevibacterium</taxon>
    </lineage>
</organism>
<dbReference type="InterPro" id="IPR002669">
    <property type="entry name" value="UreD"/>
</dbReference>
<evidence type="ECO:0000313" key="4">
    <source>
        <dbReference type="Proteomes" id="UP001498935"/>
    </source>
</evidence>